<feature type="compositionally biased region" description="Basic and acidic residues" evidence="1">
    <location>
        <begin position="1"/>
        <end position="22"/>
    </location>
</feature>
<feature type="domain" description="Zasp-like motif" evidence="2">
    <location>
        <begin position="214"/>
        <end position="239"/>
    </location>
</feature>
<evidence type="ECO:0000313" key="4">
    <source>
        <dbReference type="Proteomes" id="UP000466442"/>
    </source>
</evidence>
<accession>A0A8S9XKC0</accession>
<dbReference type="Pfam" id="PF15936">
    <property type="entry name" value="DUF4749"/>
    <property type="match status" value="1"/>
</dbReference>
<dbReference type="InterPro" id="IPR006643">
    <property type="entry name" value="Zasp-like_motif"/>
</dbReference>
<keyword evidence="4" id="KW-1185">Reference proteome</keyword>
<organism evidence="3 4">
    <name type="scientific">Apolygus lucorum</name>
    <name type="common">Small green plant bug</name>
    <name type="synonym">Lygocoris lucorum</name>
    <dbReference type="NCBI Taxonomy" id="248454"/>
    <lineage>
        <taxon>Eukaryota</taxon>
        <taxon>Metazoa</taxon>
        <taxon>Ecdysozoa</taxon>
        <taxon>Arthropoda</taxon>
        <taxon>Hexapoda</taxon>
        <taxon>Insecta</taxon>
        <taxon>Pterygota</taxon>
        <taxon>Neoptera</taxon>
        <taxon>Paraneoptera</taxon>
        <taxon>Hemiptera</taxon>
        <taxon>Heteroptera</taxon>
        <taxon>Panheteroptera</taxon>
        <taxon>Cimicomorpha</taxon>
        <taxon>Miridae</taxon>
        <taxon>Mirini</taxon>
        <taxon>Apolygus</taxon>
    </lineage>
</organism>
<feature type="compositionally biased region" description="Basic and acidic residues" evidence="1">
    <location>
        <begin position="64"/>
        <end position="75"/>
    </location>
</feature>
<comment type="caution">
    <text evidence="3">The sequence shown here is derived from an EMBL/GenBank/DDBJ whole genome shotgun (WGS) entry which is preliminary data.</text>
</comment>
<feature type="region of interest" description="Disordered" evidence="1">
    <location>
        <begin position="272"/>
        <end position="415"/>
    </location>
</feature>
<reference evidence="3" key="1">
    <citation type="journal article" date="2021" name="Mol. Ecol. Resour.">
        <title>Apolygus lucorum genome provides insights into omnivorousness and mesophyll feeding.</title>
        <authorList>
            <person name="Liu Y."/>
            <person name="Liu H."/>
            <person name="Wang H."/>
            <person name="Huang T."/>
            <person name="Liu B."/>
            <person name="Yang B."/>
            <person name="Yin L."/>
            <person name="Li B."/>
            <person name="Zhang Y."/>
            <person name="Zhang S."/>
            <person name="Jiang F."/>
            <person name="Zhang X."/>
            <person name="Ren Y."/>
            <person name="Wang B."/>
            <person name="Wang S."/>
            <person name="Lu Y."/>
            <person name="Wu K."/>
            <person name="Fan W."/>
            <person name="Wang G."/>
        </authorList>
    </citation>
    <scope>NUCLEOTIDE SEQUENCE</scope>
    <source>
        <strain evidence="3">12Hb</strain>
    </source>
</reference>
<feature type="compositionally biased region" description="Low complexity" evidence="1">
    <location>
        <begin position="338"/>
        <end position="348"/>
    </location>
</feature>
<dbReference type="InterPro" id="IPR031847">
    <property type="entry name" value="PDLI1-4/Zasp-like_mid"/>
</dbReference>
<dbReference type="Proteomes" id="UP000466442">
    <property type="component" value="Unassembled WGS sequence"/>
</dbReference>
<evidence type="ECO:0000256" key="1">
    <source>
        <dbReference type="SAM" id="MobiDB-lite"/>
    </source>
</evidence>
<feature type="region of interest" description="Disordered" evidence="1">
    <location>
        <begin position="114"/>
        <end position="138"/>
    </location>
</feature>
<gene>
    <name evidence="3" type="ORF">GE061_016474</name>
</gene>
<name>A0A8S9XKC0_APOLU</name>
<feature type="compositionally biased region" description="Polar residues" evidence="1">
    <location>
        <begin position="34"/>
        <end position="44"/>
    </location>
</feature>
<sequence>MRGAPRNDRPNRRGPHRDDRGGRRPSGSNRTGLRATSKQDNTLNEPKAKEAPMSTPEYNLSEASKGEDLSRWEKMNTLHKKKEEEVDKEEENIEIPQRVGKQWDVLDIDIQFKGSDTGRGGHGRGCGSFKDNQNGPPIVQPWKREYRELRHISEIALVGFSIISNSSHAASRDHLLQRPPYLTLSPRRSSTLPPFNWTVENVRVRPTMAFRTSQLVNKQFNSPIKLYSPYEVSEAMEKQKQILANGAIGIDFHQLAKPGNLANSAVLRMLEEEEKSGRPGLKRVAWPPPPEEPSTESDDQPSAQTQLPQSVTPVRPGLPQSPQAARRFQSVQPPSPAQPLSQPQQQQPQPDPAFTPSFFQPIKFEPPKTVVQLRPSPPIRQAPSPVIVSQPATATVNGGQRMRGDQKWPPEPVKQQAEAENQARVALAKGPACRPRKVKKDYSSFFAQHALNSTYPGYRAPPGTQHYAEGTSDL</sequence>
<dbReference type="AlphaFoldDB" id="A0A8S9XKC0"/>
<proteinExistence type="predicted"/>
<dbReference type="OrthoDB" id="1293114at2759"/>
<feature type="region of interest" description="Disordered" evidence="1">
    <location>
        <begin position="1"/>
        <end position="75"/>
    </location>
</feature>
<feature type="region of interest" description="Disordered" evidence="1">
    <location>
        <begin position="454"/>
        <end position="474"/>
    </location>
</feature>
<dbReference type="EMBL" id="WIXP02000007">
    <property type="protein sequence ID" value="KAF6208025.1"/>
    <property type="molecule type" value="Genomic_DNA"/>
</dbReference>
<evidence type="ECO:0000259" key="2">
    <source>
        <dbReference type="SMART" id="SM00735"/>
    </source>
</evidence>
<feature type="compositionally biased region" description="Gly residues" evidence="1">
    <location>
        <begin position="117"/>
        <end position="126"/>
    </location>
</feature>
<evidence type="ECO:0000313" key="3">
    <source>
        <dbReference type="EMBL" id="KAF6208025.1"/>
    </source>
</evidence>
<protein>
    <recommendedName>
        <fullName evidence="2">Zasp-like motif domain-containing protein</fullName>
    </recommendedName>
</protein>
<dbReference type="SMART" id="SM00735">
    <property type="entry name" value="ZM"/>
    <property type="match status" value="1"/>
</dbReference>
<feature type="compositionally biased region" description="Polar residues" evidence="1">
    <location>
        <begin position="303"/>
        <end position="312"/>
    </location>
</feature>